<organism evidence="2 3">
    <name type="scientific">Massilia soli</name>
    <dbReference type="NCBI Taxonomy" id="2792854"/>
    <lineage>
        <taxon>Bacteria</taxon>
        <taxon>Pseudomonadati</taxon>
        <taxon>Pseudomonadota</taxon>
        <taxon>Betaproteobacteria</taxon>
        <taxon>Burkholderiales</taxon>
        <taxon>Oxalobacteraceae</taxon>
        <taxon>Telluria group</taxon>
        <taxon>Massilia</taxon>
    </lineage>
</organism>
<accession>A0ABS7SUG7</accession>
<keyword evidence="3" id="KW-1185">Reference proteome</keyword>
<evidence type="ECO:0000259" key="1">
    <source>
        <dbReference type="Pfam" id="PF04273"/>
    </source>
</evidence>
<evidence type="ECO:0000313" key="2">
    <source>
        <dbReference type="EMBL" id="MBZ2209602.1"/>
    </source>
</evidence>
<dbReference type="NCBIfam" id="TIGR01244">
    <property type="entry name" value="TIGR01244 family sulfur transferase"/>
    <property type="match status" value="1"/>
</dbReference>
<dbReference type="RefSeq" id="WP_223470050.1">
    <property type="nucleotide sequence ID" value="NZ_JAFBIL020000008.1"/>
</dbReference>
<dbReference type="InterPro" id="IPR005939">
    <property type="entry name" value="BLH_phosphatase-like"/>
</dbReference>
<comment type="caution">
    <text evidence="2">The sequence shown here is derived from an EMBL/GenBank/DDBJ whole genome shotgun (WGS) entry which is preliminary data.</text>
</comment>
<protein>
    <submittedName>
        <fullName evidence="2">TIGR01244 family phosphatase</fullName>
    </submittedName>
</protein>
<dbReference type="EMBL" id="JAFBIL020000008">
    <property type="protein sequence ID" value="MBZ2209602.1"/>
    <property type="molecule type" value="Genomic_DNA"/>
</dbReference>
<name>A0ABS7SUG7_9BURK</name>
<dbReference type="InterPro" id="IPR029021">
    <property type="entry name" value="Prot-tyrosine_phosphatase-like"/>
</dbReference>
<dbReference type="Pfam" id="PF04273">
    <property type="entry name" value="BLH_phosphatase"/>
    <property type="match status" value="1"/>
</dbReference>
<evidence type="ECO:0000313" key="3">
    <source>
        <dbReference type="Proteomes" id="UP000809349"/>
    </source>
</evidence>
<reference evidence="2 3" key="2">
    <citation type="submission" date="2021-08" db="EMBL/GenBank/DDBJ databases">
        <title>Massilia sp. R798.</title>
        <authorList>
            <person name="Baek J.H."/>
            <person name="Jung H.S."/>
            <person name="Kim K.R."/>
            <person name="Jeon C.O."/>
        </authorList>
    </citation>
    <scope>NUCLEOTIDE SEQUENCE [LARGE SCALE GENOMIC DNA]</scope>
    <source>
        <strain evidence="2 3">R798</strain>
    </source>
</reference>
<sequence length="110" mass="11657">MDIRKLDEDVAILAQPTPAAIADLRQAGFAAIICNRPDDEAAGQPRFAEIAAEAERLGMQARYLPVVPGKVTPADGAAFAALLAELPKPIAAYCRTGNRSETLWKLARGG</sequence>
<gene>
    <name evidence="2" type="ORF">I4X03_020230</name>
</gene>
<dbReference type="Proteomes" id="UP000809349">
    <property type="component" value="Unassembled WGS sequence"/>
</dbReference>
<proteinExistence type="predicted"/>
<dbReference type="Gene3D" id="3.90.190.10">
    <property type="entry name" value="Protein tyrosine phosphatase superfamily"/>
    <property type="match status" value="1"/>
</dbReference>
<reference evidence="2 3" key="1">
    <citation type="submission" date="2021-01" db="EMBL/GenBank/DDBJ databases">
        <authorList>
            <person name="Ruan W."/>
            <person name="Khan S.A."/>
            <person name="Jeon C.O."/>
        </authorList>
    </citation>
    <scope>NUCLEOTIDE SEQUENCE [LARGE SCALE GENOMIC DNA]</scope>
    <source>
        <strain evidence="2 3">R798</strain>
    </source>
</reference>
<feature type="domain" description="Beta-lactamase hydrolase-like protein phosphatase-like" evidence="1">
    <location>
        <begin position="2"/>
        <end position="108"/>
    </location>
</feature>